<dbReference type="SUPFAM" id="SSF47336">
    <property type="entry name" value="ACP-like"/>
    <property type="match status" value="1"/>
</dbReference>
<comment type="caution">
    <text evidence="2">The sequence shown here is derived from an EMBL/GenBank/DDBJ whole genome shotgun (WGS) entry which is preliminary data.</text>
</comment>
<name>A0ABQ2Y3M4_9ACTN</name>
<dbReference type="InterPro" id="IPR009081">
    <property type="entry name" value="PP-bd_ACP"/>
</dbReference>
<keyword evidence="3" id="KW-1185">Reference proteome</keyword>
<protein>
    <recommendedName>
        <fullName evidence="1">Carrier domain-containing protein</fullName>
    </recommendedName>
</protein>
<evidence type="ECO:0000313" key="3">
    <source>
        <dbReference type="Proteomes" id="UP000659223"/>
    </source>
</evidence>
<dbReference type="PROSITE" id="PS50075">
    <property type="entry name" value="CARRIER"/>
    <property type="match status" value="1"/>
</dbReference>
<accession>A0ABQ2Y3M4</accession>
<dbReference type="RefSeq" id="WP_190019761.1">
    <property type="nucleotide sequence ID" value="NZ_BMUT01000001.1"/>
</dbReference>
<proteinExistence type="predicted"/>
<organism evidence="2 3">
    <name type="scientific">Streptomyces hiroshimensis</name>
    <dbReference type="NCBI Taxonomy" id="66424"/>
    <lineage>
        <taxon>Bacteria</taxon>
        <taxon>Bacillati</taxon>
        <taxon>Actinomycetota</taxon>
        <taxon>Actinomycetes</taxon>
        <taxon>Kitasatosporales</taxon>
        <taxon>Streptomycetaceae</taxon>
        <taxon>Streptomyces</taxon>
    </lineage>
</organism>
<feature type="domain" description="Carrier" evidence="1">
    <location>
        <begin position="15"/>
        <end position="92"/>
    </location>
</feature>
<dbReference type="EMBL" id="BMUT01000001">
    <property type="protein sequence ID" value="GGX62177.1"/>
    <property type="molecule type" value="Genomic_DNA"/>
</dbReference>
<dbReference type="Pfam" id="PF00550">
    <property type="entry name" value="PP-binding"/>
    <property type="match status" value="1"/>
</dbReference>
<evidence type="ECO:0000259" key="1">
    <source>
        <dbReference type="PROSITE" id="PS50075"/>
    </source>
</evidence>
<dbReference type="Proteomes" id="UP000659223">
    <property type="component" value="Unassembled WGS sequence"/>
</dbReference>
<reference evidence="3" key="1">
    <citation type="journal article" date="2019" name="Int. J. Syst. Evol. Microbiol.">
        <title>The Global Catalogue of Microorganisms (GCM) 10K type strain sequencing project: providing services to taxonomists for standard genome sequencing and annotation.</title>
        <authorList>
            <consortium name="The Broad Institute Genomics Platform"/>
            <consortium name="The Broad Institute Genome Sequencing Center for Infectious Disease"/>
            <person name="Wu L."/>
            <person name="Ma J."/>
        </authorList>
    </citation>
    <scope>NUCLEOTIDE SEQUENCE [LARGE SCALE GENOMIC DNA]</scope>
    <source>
        <strain evidence="3">JCM 4586</strain>
    </source>
</reference>
<dbReference type="Gene3D" id="1.10.1200.10">
    <property type="entry name" value="ACP-like"/>
    <property type="match status" value="1"/>
</dbReference>
<evidence type="ECO:0000313" key="2">
    <source>
        <dbReference type="EMBL" id="GGX62177.1"/>
    </source>
</evidence>
<sequence>MPPERPAAPTEVPVISEEEIARFVTDHFLDDEADGLDPDQDLLADGAIDSLGVLHVAAWLEKQYGVTLPDGALSLRNFRSVRAIREAAERAAAGGGEP</sequence>
<dbReference type="InterPro" id="IPR036736">
    <property type="entry name" value="ACP-like_sf"/>
</dbReference>
<gene>
    <name evidence="2" type="ORF">GCM10010324_03610</name>
</gene>